<evidence type="ECO:0000256" key="1">
    <source>
        <dbReference type="SAM" id="Phobius"/>
    </source>
</evidence>
<protein>
    <submittedName>
        <fullName evidence="2">Uncharacterized protein</fullName>
    </submittedName>
</protein>
<keyword evidence="1" id="KW-1133">Transmembrane helix</keyword>
<accession>A0ABC8S7Z7</accession>
<evidence type="ECO:0000313" key="2">
    <source>
        <dbReference type="EMBL" id="CAK9153304.1"/>
    </source>
</evidence>
<feature type="transmembrane region" description="Helical" evidence="1">
    <location>
        <begin position="6"/>
        <end position="28"/>
    </location>
</feature>
<sequence>MVMHPVIYAKGDSMIPLNIAIALSLVRWRHFRVMQKRKAKKLVSQGSESTEGREYLRGCFVLELKCAYSSFYVLKLGTRSIAFSCL</sequence>
<comment type="caution">
    <text evidence="2">The sequence shown here is derived from an EMBL/GenBank/DDBJ whole genome shotgun (WGS) entry which is preliminary data.</text>
</comment>
<dbReference type="Proteomes" id="UP001642360">
    <property type="component" value="Unassembled WGS sequence"/>
</dbReference>
<keyword evidence="1" id="KW-0812">Transmembrane</keyword>
<keyword evidence="1" id="KW-0472">Membrane</keyword>
<reference evidence="2 3" key="1">
    <citation type="submission" date="2024-02" db="EMBL/GenBank/DDBJ databases">
        <authorList>
            <person name="Vignale AGUSTIN F."/>
            <person name="Sosa J E."/>
            <person name="Modenutti C."/>
        </authorList>
    </citation>
    <scope>NUCLEOTIDE SEQUENCE [LARGE SCALE GENOMIC DNA]</scope>
</reference>
<proteinExistence type="predicted"/>
<dbReference type="AlphaFoldDB" id="A0ABC8S7Z7"/>
<dbReference type="EMBL" id="CAUOFW020002373">
    <property type="protein sequence ID" value="CAK9153304.1"/>
    <property type="molecule type" value="Genomic_DNA"/>
</dbReference>
<keyword evidence="3" id="KW-1185">Reference proteome</keyword>
<evidence type="ECO:0000313" key="3">
    <source>
        <dbReference type="Proteomes" id="UP001642360"/>
    </source>
</evidence>
<organism evidence="2 3">
    <name type="scientific">Ilex paraguariensis</name>
    <name type="common">yerba mate</name>
    <dbReference type="NCBI Taxonomy" id="185542"/>
    <lineage>
        <taxon>Eukaryota</taxon>
        <taxon>Viridiplantae</taxon>
        <taxon>Streptophyta</taxon>
        <taxon>Embryophyta</taxon>
        <taxon>Tracheophyta</taxon>
        <taxon>Spermatophyta</taxon>
        <taxon>Magnoliopsida</taxon>
        <taxon>eudicotyledons</taxon>
        <taxon>Gunneridae</taxon>
        <taxon>Pentapetalae</taxon>
        <taxon>asterids</taxon>
        <taxon>campanulids</taxon>
        <taxon>Aquifoliales</taxon>
        <taxon>Aquifoliaceae</taxon>
        <taxon>Ilex</taxon>
    </lineage>
</organism>
<gene>
    <name evidence="2" type="ORF">ILEXP_LOCUS21541</name>
</gene>
<name>A0ABC8S7Z7_9AQUA</name>